<dbReference type="Proteomes" id="UP000799421">
    <property type="component" value="Unassembled WGS sequence"/>
</dbReference>
<evidence type="ECO:0000256" key="3">
    <source>
        <dbReference type="ARBA" id="ARBA00022895"/>
    </source>
</evidence>
<keyword evidence="3" id="KW-0779">Telomere</keyword>
<sequence length="244" mass="28252">MEFYPARFFTASKSYNEWNRLSIKDVITLRTLAGLGFQQVYYYLNHPIQYVRVVGVVVDIEQFCEGKFTVLTIEDGSGESIEVRITARQGDDFAAPSNTTVDNVNAYVHLGLPLVKLNGCDVVVGSVVKVKATIRVFRKQKQLELKRLFFVNDTAAEMKAWEETAAWKRDVLGKPWKLTREEMREVDDKLRIEDERRFEKRKKTARYEQKLKERGLKKEQKRAAQEREFDAGALPGSSRLPLPW</sequence>
<keyword evidence="2" id="KW-0158">Chromosome</keyword>
<evidence type="ECO:0000256" key="2">
    <source>
        <dbReference type="ARBA" id="ARBA00022454"/>
    </source>
</evidence>
<dbReference type="SUPFAM" id="SSF50249">
    <property type="entry name" value="Nucleic acid-binding proteins"/>
    <property type="match status" value="1"/>
</dbReference>
<evidence type="ECO:0000259" key="5">
    <source>
        <dbReference type="Pfam" id="PF10451"/>
    </source>
</evidence>
<protein>
    <recommendedName>
        <fullName evidence="5">CST complex subunit Stn1 N-terminal domain-containing protein</fullName>
    </recommendedName>
</protein>
<dbReference type="AlphaFoldDB" id="A0A6A7BYE5"/>
<dbReference type="Gene3D" id="2.40.50.140">
    <property type="entry name" value="Nucleic acid-binding proteins"/>
    <property type="match status" value="1"/>
</dbReference>
<dbReference type="InterPro" id="IPR018856">
    <property type="entry name" value="Stn1_N"/>
</dbReference>
<evidence type="ECO:0000256" key="1">
    <source>
        <dbReference type="ARBA" id="ARBA00004574"/>
    </source>
</evidence>
<dbReference type="Pfam" id="PF10451">
    <property type="entry name" value="Stn1"/>
    <property type="match status" value="1"/>
</dbReference>
<feature type="compositionally biased region" description="Basic and acidic residues" evidence="4">
    <location>
        <begin position="205"/>
        <end position="230"/>
    </location>
</feature>
<dbReference type="OrthoDB" id="77828at2759"/>
<comment type="subcellular location">
    <subcellularLocation>
        <location evidence="1">Chromosome</location>
        <location evidence="1">Telomere</location>
    </subcellularLocation>
</comment>
<name>A0A6A7BYE5_9PEZI</name>
<dbReference type="InterPro" id="IPR012340">
    <property type="entry name" value="NA-bd_OB-fold"/>
</dbReference>
<organism evidence="6 7">
    <name type="scientific">Piedraia hortae CBS 480.64</name>
    <dbReference type="NCBI Taxonomy" id="1314780"/>
    <lineage>
        <taxon>Eukaryota</taxon>
        <taxon>Fungi</taxon>
        <taxon>Dikarya</taxon>
        <taxon>Ascomycota</taxon>
        <taxon>Pezizomycotina</taxon>
        <taxon>Dothideomycetes</taxon>
        <taxon>Dothideomycetidae</taxon>
        <taxon>Capnodiales</taxon>
        <taxon>Piedraiaceae</taxon>
        <taxon>Piedraia</taxon>
    </lineage>
</organism>
<accession>A0A6A7BYE5</accession>
<evidence type="ECO:0000313" key="6">
    <source>
        <dbReference type="EMBL" id="KAF2860092.1"/>
    </source>
</evidence>
<dbReference type="GO" id="GO:0000781">
    <property type="term" value="C:chromosome, telomeric region"/>
    <property type="evidence" value="ECO:0007669"/>
    <property type="project" value="UniProtKB-SubCell"/>
</dbReference>
<reference evidence="6" key="1">
    <citation type="journal article" date="2020" name="Stud. Mycol.">
        <title>101 Dothideomycetes genomes: a test case for predicting lifestyles and emergence of pathogens.</title>
        <authorList>
            <person name="Haridas S."/>
            <person name="Albert R."/>
            <person name="Binder M."/>
            <person name="Bloem J."/>
            <person name="Labutti K."/>
            <person name="Salamov A."/>
            <person name="Andreopoulos B."/>
            <person name="Baker S."/>
            <person name="Barry K."/>
            <person name="Bills G."/>
            <person name="Bluhm B."/>
            <person name="Cannon C."/>
            <person name="Castanera R."/>
            <person name="Culley D."/>
            <person name="Daum C."/>
            <person name="Ezra D."/>
            <person name="Gonzalez J."/>
            <person name="Henrissat B."/>
            <person name="Kuo A."/>
            <person name="Liang C."/>
            <person name="Lipzen A."/>
            <person name="Lutzoni F."/>
            <person name="Magnuson J."/>
            <person name="Mondo S."/>
            <person name="Nolan M."/>
            <person name="Ohm R."/>
            <person name="Pangilinan J."/>
            <person name="Park H.-J."/>
            <person name="Ramirez L."/>
            <person name="Alfaro M."/>
            <person name="Sun H."/>
            <person name="Tritt A."/>
            <person name="Yoshinaga Y."/>
            <person name="Zwiers L.-H."/>
            <person name="Turgeon B."/>
            <person name="Goodwin S."/>
            <person name="Spatafora J."/>
            <person name="Crous P."/>
            <person name="Grigoriev I."/>
        </authorList>
    </citation>
    <scope>NUCLEOTIDE SEQUENCE</scope>
    <source>
        <strain evidence="6">CBS 480.64</strain>
    </source>
</reference>
<evidence type="ECO:0000313" key="7">
    <source>
        <dbReference type="Proteomes" id="UP000799421"/>
    </source>
</evidence>
<gene>
    <name evidence="6" type="ORF">K470DRAFT_271003</name>
</gene>
<evidence type="ECO:0000256" key="4">
    <source>
        <dbReference type="SAM" id="MobiDB-lite"/>
    </source>
</evidence>
<proteinExistence type="predicted"/>
<keyword evidence="7" id="KW-1185">Reference proteome</keyword>
<feature type="region of interest" description="Disordered" evidence="4">
    <location>
        <begin position="202"/>
        <end position="244"/>
    </location>
</feature>
<dbReference type="EMBL" id="MU005985">
    <property type="protein sequence ID" value="KAF2860092.1"/>
    <property type="molecule type" value="Genomic_DNA"/>
</dbReference>
<feature type="domain" description="CST complex subunit Stn1 N-terminal" evidence="5">
    <location>
        <begin position="4"/>
        <end position="201"/>
    </location>
</feature>